<proteinExistence type="inferred from homology"/>
<dbReference type="SUPFAM" id="SSF51905">
    <property type="entry name" value="FAD/NAD(P)-binding domain"/>
    <property type="match status" value="1"/>
</dbReference>
<evidence type="ECO:0000256" key="4">
    <source>
        <dbReference type="ARBA" id="ARBA00022532"/>
    </source>
</evidence>
<dbReference type="NCBIfam" id="NF003606">
    <property type="entry name" value="PRK05257.2-1"/>
    <property type="match status" value="1"/>
</dbReference>
<dbReference type="GO" id="GO:0047545">
    <property type="term" value="F:(S)-2-hydroxyglutarate dehydrogenase activity"/>
    <property type="evidence" value="ECO:0007669"/>
    <property type="project" value="TreeGrafter"/>
</dbReference>
<comment type="pathway">
    <text evidence="3 8">Carbohydrate metabolism; tricarboxylic acid cycle; oxaloacetate from (S)-malate (quinone route): step 1/1.</text>
</comment>
<dbReference type="GO" id="GO:0008924">
    <property type="term" value="F:L-malate dehydrogenase (quinone) activity"/>
    <property type="evidence" value="ECO:0007669"/>
    <property type="project" value="UniProtKB-UniRule"/>
</dbReference>
<dbReference type="InterPro" id="IPR036188">
    <property type="entry name" value="FAD/NAD-bd_sf"/>
</dbReference>
<evidence type="ECO:0000256" key="8">
    <source>
        <dbReference type="HAMAP-Rule" id="MF_00212"/>
    </source>
</evidence>
<organism evidence="10 11">
    <name type="scientific">Nocardia otitidiscaviarum</name>
    <dbReference type="NCBI Taxonomy" id="1823"/>
    <lineage>
        <taxon>Bacteria</taxon>
        <taxon>Bacillati</taxon>
        <taxon>Actinomycetota</taxon>
        <taxon>Actinomycetes</taxon>
        <taxon>Mycobacteriales</taxon>
        <taxon>Nocardiaceae</taxon>
        <taxon>Nocardia</taxon>
    </lineage>
</organism>
<accession>A0A378Y8N6</accession>
<keyword evidence="9" id="KW-0812">Transmembrane</keyword>
<dbReference type="STRING" id="1406858.GCA_000710895_00009"/>
<evidence type="ECO:0000256" key="1">
    <source>
        <dbReference type="ARBA" id="ARBA00001139"/>
    </source>
</evidence>
<evidence type="ECO:0000256" key="2">
    <source>
        <dbReference type="ARBA" id="ARBA00001974"/>
    </source>
</evidence>
<dbReference type="RefSeq" id="WP_051037770.1">
    <property type="nucleotide sequence ID" value="NZ_UGRY01000002.1"/>
</dbReference>
<feature type="transmembrane region" description="Helical" evidence="9">
    <location>
        <begin position="12"/>
        <end position="30"/>
    </location>
</feature>
<dbReference type="EC" id="1.1.5.4" evidence="8"/>
<dbReference type="Proteomes" id="UP000255467">
    <property type="component" value="Unassembled WGS sequence"/>
</dbReference>
<dbReference type="PANTHER" id="PTHR43104">
    <property type="entry name" value="L-2-HYDROXYGLUTARATE DEHYDROGENASE, MITOCHONDRIAL"/>
    <property type="match status" value="1"/>
</dbReference>
<dbReference type="PANTHER" id="PTHR43104:SF2">
    <property type="entry name" value="L-2-HYDROXYGLUTARATE DEHYDROGENASE, MITOCHONDRIAL"/>
    <property type="match status" value="1"/>
</dbReference>
<evidence type="ECO:0000256" key="7">
    <source>
        <dbReference type="ARBA" id="ARBA00023002"/>
    </source>
</evidence>
<gene>
    <name evidence="10" type="primary">mqo1</name>
    <name evidence="8" type="synonym">mqo</name>
    <name evidence="10" type="ORF">NCTC1934_01027</name>
</gene>
<dbReference type="AlphaFoldDB" id="A0A378Y8N6"/>
<evidence type="ECO:0000313" key="11">
    <source>
        <dbReference type="Proteomes" id="UP000255467"/>
    </source>
</evidence>
<evidence type="ECO:0000256" key="5">
    <source>
        <dbReference type="ARBA" id="ARBA00022630"/>
    </source>
</evidence>
<dbReference type="InterPro" id="IPR006231">
    <property type="entry name" value="MQO"/>
</dbReference>
<name>A0A378Y8N6_9NOCA</name>
<evidence type="ECO:0000256" key="9">
    <source>
        <dbReference type="SAM" id="Phobius"/>
    </source>
</evidence>
<keyword evidence="6 8" id="KW-0274">FAD</keyword>
<dbReference type="EMBL" id="UGRY01000002">
    <property type="protein sequence ID" value="SUA73585.1"/>
    <property type="molecule type" value="Genomic_DNA"/>
</dbReference>
<evidence type="ECO:0000313" key="10">
    <source>
        <dbReference type="EMBL" id="SUA73585.1"/>
    </source>
</evidence>
<keyword evidence="4 8" id="KW-0816">Tricarboxylic acid cycle</keyword>
<keyword evidence="7 8" id="KW-0560">Oxidoreductase</keyword>
<protein>
    <recommendedName>
        <fullName evidence="8">Probable malate:quinone oxidoreductase</fullName>
        <ecNumber evidence="8">1.1.5.4</ecNumber>
    </recommendedName>
    <alternativeName>
        <fullName evidence="8">MQO</fullName>
    </alternativeName>
    <alternativeName>
        <fullName evidence="8">Malate dehydrogenase [quinone]</fullName>
    </alternativeName>
</protein>
<reference evidence="10 11" key="1">
    <citation type="submission" date="2018-06" db="EMBL/GenBank/DDBJ databases">
        <authorList>
            <consortium name="Pathogen Informatics"/>
            <person name="Doyle S."/>
        </authorList>
    </citation>
    <scope>NUCLEOTIDE SEQUENCE [LARGE SCALE GENOMIC DNA]</scope>
    <source>
        <strain evidence="10 11">NCTC1934</strain>
    </source>
</reference>
<dbReference type="Pfam" id="PF06039">
    <property type="entry name" value="Mqo"/>
    <property type="match status" value="1"/>
</dbReference>
<dbReference type="NCBIfam" id="TIGR01320">
    <property type="entry name" value="mal_quin_oxido"/>
    <property type="match status" value="1"/>
</dbReference>
<sequence length="504" mass="54533">MTTRRHGPLGTYDVVLIGGGIMSATLGILLRHLEPTWSIAVYERLPEVAGEASAAWNNAGTGHAGLCELNYTSEKPGGGVDIEKALRVNAQFQLSRQLWSHLVEDGILDKPQEFINPVPHMTFVRGAGDVDFLRRRHAALSEHPLFGSMRFSADPEAIGEWAPLLLRGRAKGEPVAATRDITGSDVDFGTLTRKLFAHLETLGVDVYLRHEVRGLRKNNDGSWKLRLVATDDTDDRITSRVDARFVFAGAGGWALKLLQRAGIPEVRGYGLLPVSGRFLRCDNPAVVERHDAKVYGKAPAGAPPMSMPHLDTRIIDGQQTLLFGPYAGSSPKFLKQGSVFDVAASLRPHNIGPLAAMTASNLGLVRLLAGQLASTRRRKISALREFFPAAVGDEWTMIDAGQRAQIVKADPVRGGVLEFGTEVVAAQDGSIAAVLGASPGASTAPAIMLEVLRRCFPHYRHLWAPRLRELMPTIGRSLIDNEALARRTATRTAEILGLAAPSAD</sequence>
<comment type="catalytic activity">
    <reaction evidence="1 8">
        <text>(S)-malate + a quinone = a quinol + oxaloacetate</text>
        <dbReference type="Rhea" id="RHEA:46012"/>
        <dbReference type="ChEBI" id="CHEBI:15589"/>
        <dbReference type="ChEBI" id="CHEBI:16452"/>
        <dbReference type="ChEBI" id="CHEBI:24646"/>
        <dbReference type="ChEBI" id="CHEBI:132124"/>
        <dbReference type="EC" id="1.1.5.4"/>
    </reaction>
</comment>
<keyword evidence="9" id="KW-1133">Transmembrane helix</keyword>
<evidence type="ECO:0000256" key="6">
    <source>
        <dbReference type="ARBA" id="ARBA00022827"/>
    </source>
</evidence>
<keyword evidence="5 8" id="KW-0285">Flavoprotein</keyword>
<dbReference type="GO" id="GO:0006099">
    <property type="term" value="P:tricarboxylic acid cycle"/>
    <property type="evidence" value="ECO:0007669"/>
    <property type="project" value="UniProtKB-UniRule"/>
</dbReference>
<comment type="cofactor">
    <cofactor evidence="2 8">
        <name>FAD</name>
        <dbReference type="ChEBI" id="CHEBI:57692"/>
    </cofactor>
</comment>
<dbReference type="Gene3D" id="3.30.9.10">
    <property type="entry name" value="D-Amino Acid Oxidase, subunit A, domain 2"/>
    <property type="match status" value="1"/>
</dbReference>
<comment type="similarity">
    <text evidence="8">Belongs to the MQO family.</text>
</comment>
<evidence type="ECO:0000256" key="3">
    <source>
        <dbReference type="ARBA" id="ARBA00005012"/>
    </source>
</evidence>
<dbReference type="HAMAP" id="MF_00212">
    <property type="entry name" value="MQO"/>
    <property type="match status" value="1"/>
</dbReference>
<dbReference type="OrthoDB" id="9763983at2"/>
<dbReference type="UniPathway" id="UPA00223">
    <property type="reaction ID" value="UER01008"/>
</dbReference>
<dbReference type="Gene3D" id="3.50.50.60">
    <property type="entry name" value="FAD/NAD(P)-binding domain"/>
    <property type="match status" value="1"/>
</dbReference>
<dbReference type="NCBIfam" id="NF003611">
    <property type="entry name" value="PRK05257.3-2"/>
    <property type="match status" value="1"/>
</dbReference>
<keyword evidence="9" id="KW-0472">Membrane</keyword>
<keyword evidence="11" id="KW-1185">Reference proteome</keyword>